<sequence length="365" mass="40513">MENADNSNHKSKRTLRRNSNSHISMSDTESTTSQADSWHSPLRYESPLRSDDPYFQHENNKSLVSVDKYYSPVPSPGKSNFPASSTAAGGKGWRPWPHSEKPTSELPAMGGGRENRDFPARGAASPVVLGMNRMVKEEAVPAVKKVEAVGGGLEEGYGGGDEVVGERRSSAVVAERSAVVNRAALVFRVLEAIVCLISFSVMAADKTQGWSGDSFDRYMEYRYCLAVNVIGFVYSAFQAFDLAYYLGTEKHFISHHLRCHFDFSMDQASLFQLKHLFEHEKLWTCLITCLTDSGISSDVSIIVGCNEGERLDFKLGQRQLYFDGHCVNSYVVSSFRGLRLELSHIGLQPLQTGLDLISHYTSLCI</sequence>
<feature type="compositionally biased region" description="Basic and acidic residues" evidence="9">
    <location>
        <begin position="46"/>
        <end position="58"/>
    </location>
</feature>
<evidence type="ECO:0000256" key="8">
    <source>
        <dbReference type="RuleBase" id="RU361233"/>
    </source>
</evidence>
<gene>
    <name evidence="11" type="ORF">BUALT_Bualt07G0035200</name>
</gene>
<keyword evidence="5 8" id="KW-0812">Transmembrane</keyword>
<dbReference type="AlphaFoldDB" id="A0AAV6X976"/>
<keyword evidence="7 8" id="KW-0472">Membrane</keyword>
<evidence type="ECO:0000256" key="2">
    <source>
        <dbReference type="ARBA" id="ARBA00007651"/>
    </source>
</evidence>
<comment type="subcellular location">
    <subcellularLocation>
        <location evidence="1 8">Cell membrane</location>
        <topology evidence="1 8">Multi-pass membrane protein</topology>
    </subcellularLocation>
</comment>
<comment type="caution">
    <text evidence="8">Lacks conserved residue(s) required for the propagation of feature annotation.</text>
</comment>
<keyword evidence="6 8" id="KW-1133">Transmembrane helix</keyword>
<evidence type="ECO:0000259" key="10">
    <source>
        <dbReference type="Pfam" id="PF04535"/>
    </source>
</evidence>
<evidence type="ECO:0000256" key="7">
    <source>
        <dbReference type="ARBA" id="ARBA00023136"/>
    </source>
</evidence>
<dbReference type="PANTHER" id="PTHR33573">
    <property type="entry name" value="CASP-LIKE PROTEIN 4A4"/>
    <property type="match status" value="1"/>
</dbReference>
<protein>
    <recommendedName>
        <fullName evidence="8">CASP-like protein</fullName>
    </recommendedName>
</protein>
<feature type="transmembrane region" description="Helical" evidence="8">
    <location>
        <begin position="185"/>
        <end position="204"/>
    </location>
</feature>
<name>A0AAV6X976_9LAMI</name>
<keyword evidence="4 8" id="KW-1003">Cell membrane</keyword>
<evidence type="ECO:0000256" key="3">
    <source>
        <dbReference type="ARBA" id="ARBA00011489"/>
    </source>
</evidence>
<keyword evidence="12" id="KW-1185">Reference proteome</keyword>
<proteinExistence type="inferred from homology"/>
<feature type="region of interest" description="Disordered" evidence="9">
    <location>
        <begin position="1"/>
        <end position="58"/>
    </location>
</feature>
<evidence type="ECO:0000256" key="6">
    <source>
        <dbReference type="ARBA" id="ARBA00022989"/>
    </source>
</evidence>
<organism evidence="11 12">
    <name type="scientific">Buddleja alternifolia</name>
    <dbReference type="NCBI Taxonomy" id="168488"/>
    <lineage>
        <taxon>Eukaryota</taxon>
        <taxon>Viridiplantae</taxon>
        <taxon>Streptophyta</taxon>
        <taxon>Embryophyta</taxon>
        <taxon>Tracheophyta</taxon>
        <taxon>Spermatophyta</taxon>
        <taxon>Magnoliopsida</taxon>
        <taxon>eudicotyledons</taxon>
        <taxon>Gunneridae</taxon>
        <taxon>Pentapetalae</taxon>
        <taxon>asterids</taxon>
        <taxon>lamiids</taxon>
        <taxon>Lamiales</taxon>
        <taxon>Scrophulariaceae</taxon>
        <taxon>Buddlejeae</taxon>
        <taxon>Buddleja</taxon>
    </lineage>
</organism>
<evidence type="ECO:0000256" key="4">
    <source>
        <dbReference type="ARBA" id="ARBA00022475"/>
    </source>
</evidence>
<feature type="compositionally biased region" description="Polar residues" evidence="9">
    <location>
        <begin position="17"/>
        <end position="37"/>
    </location>
</feature>
<evidence type="ECO:0000256" key="1">
    <source>
        <dbReference type="ARBA" id="ARBA00004651"/>
    </source>
</evidence>
<evidence type="ECO:0000313" key="12">
    <source>
        <dbReference type="Proteomes" id="UP000826271"/>
    </source>
</evidence>
<accession>A0AAV6X976</accession>
<dbReference type="Proteomes" id="UP000826271">
    <property type="component" value="Unassembled WGS sequence"/>
</dbReference>
<dbReference type="EMBL" id="WHWC01000007">
    <property type="protein sequence ID" value="KAG8378924.1"/>
    <property type="molecule type" value="Genomic_DNA"/>
</dbReference>
<feature type="domain" description="Casparian strip membrane protein" evidence="10">
    <location>
        <begin position="180"/>
        <end position="269"/>
    </location>
</feature>
<feature type="compositionally biased region" description="Polar residues" evidence="9">
    <location>
        <begin position="77"/>
        <end position="87"/>
    </location>
</feature>
<feature type="transmembrane region" description="Helical" evidence="8">
    <location>
        <begin position="225"/>
        <end position="246"/>
    </location>
</feature>
<evidence type="ECO:0000313" key="11">
    <source>
        <dbReference type="EMBL" id="KAG8378924.1"/>
    </source>
</evidence>
<dbReference type="Pfam" id="PF04535">
    <property type="entry name" value="CASP_dom"/>
    <property type="match status" value="1"/>
</dbReference>
<dbReference type="InterPro" id="IPR006702">
    <property type="entry name" value="CASP_dom"/>
</dbReference>
<comment type="subunit">
    <text evidence="3 8">Homodimer and heterodimers.</text>
</comment>
<dbReference type="PANTHER" id="PTHR33573:SF50">
    <property type="entry name" value="CASP-LIKE PROTEIN 4A3"/>
    <property type="match status" value="1"/>
</dbReference>
<dbReference type="GO" id="GO:0005886">
    <property type="term" value="C:plasma membrane"/>
    <property type="evidence" value="ECO:0007669"/>
    <property type="project" value="UniProtKB-SubCell"/>
</dbReference>
<evidence type="ECO:0000256" key="9">
    <source>
        <dbReference type="SAM" id="MobiDB-lite"/>
    </source>
</evidence>
<reference evidence="11" key="1">
    <citation type="submission" date="2019-10" db="EMBL/GenBank/DDBJ databases">
        <authorList>
            <person name="Zhang R."/>
            <person name="Pan Y."/>
            <person name="Wang J."/>
            <person name="Ma R."/>
            <person name="Yu S."/>
        </authorList>
    </citation>
    <scope>NUCLEOTIDE SEQUENCE</scope>
    <source>
        <strain evidence="11">LA-IB0</strain>
        <tissue evidence="11">Leaf</tissue>
    </source>
</reference>
<feature type="region of interest" description="Disordered" evidence="9">
    <location>
        <begin position="77"/>
        <end position="118"/>
    </location>
</feature>
<evidence type="ECO:0000256" key="5">
    <source>
        <dbReference type="ARBA" id="ARBA00022692"/>
    </source>
</evidence>
<comment type="caution">
    <text evidence="11">The sequence shown here is derived from an EMBL/GenBank/DDBJ whole genome shotgun (WGS) entry which is preliminary data.</text>
</comment>
<comment type="similarity">
    <text evidence="2 8">Belongs to the Casparian strip membrane proteins (CASP) family.</text>
</comment>